<dbReference type="Pfam" id="PF07730">
    <property type="entry name" value="HisKA_3"/>
    <property type="match status" value="1"/>
</dbReference>
<evidence type="ECO:0000313" key="12">
    <source>
        <dbReference type="Proteomes" id="UP000594480"/>
    </source>
</evidence>
<dbReference type="InterPro" id="IPR011712">
    <property type="entry name" value="Sig_transdc_His_kin_sub3_dim/P"/>
</dbReference>
<sequence length="587" mass="61031">MSTVPGSNTMSPFVRQRRARPQPITELVGRGALLLALLGAVLVGMQLAAVLPGTSQPTTAVLVLYTGVFVVYLAAGLLAWWRRPANRMGPLLIVASLAVFAGNLGNATVPALALIGDLFATVVFAAIVHLLLAFPSGRLRGTASTVVVLAGYAVAILLQVPILLTLNDPAASDAFATVQRVAGLAVMVAVALLLARALLSADAAFRRVLFPLYGYGFFAVLAVPASAAGFGLLGADLALALAVSQLLILAGVPVAFVVGMLRGGFPRTGELMELSAALALAEDQEALLTDALARTLGDDTLRLVFPSENGAYLDERGEQADPPAVADDRAVTPVVVAGRTVASIEYDPRLTADPEQVRQAGQVIAIAIDRSRLSAELLRSRRELLASRARLVDAADRERLRIAQDLHDGLQMHLVLLALEAQQIAHAAEAGADTSARSISLRENIDAAASDLRRLVHDVLPLPLVGRGLGDAVEDLVDRMPIPTALEMGTLDDIPSATATTAYFVVAEALANTVKHAHADRVVVTVSRADAALVVSVADTGIGGAHLRGTGLGGLVDRVEAVGGSLHLTSPPGEGTTLRMEIPCASS</sequence>
<protein>
    <recommendedName>
        <fullName evidence="2">histidine kinase</fullName>
        <ecNumber evidence="2">2.7.13.3</ecNumber>
    </recommendedName>
</protein>
<evidence type="ECO:0000256" key="7">
    <source>
        <dbReference type="ARBA" id="ARBA00022840"/>
    </source>
</evidence>
<feature type="transmembrane region" description="Helical" evidence="9">
    <location>
        <begin position="239"/>
        <end position="261"/>
    </location>
</feature>
<feature type="transmembrane region" description="Helical" evidence="9">
    <location>
        <begin position="178"/>
        <end position="199"/>
    </location>
</feature>
<dbReference type="RefSeq" id="WP_195691638.1">
    <property type="nucleotide sequence ID" value="NZ_CP064760.1"/>
</dbReference>
<dbReference type="PANTHER" id="PTHR24421">
    <property type="entry name" value="NITRATE/NITRITE SENSOR PROTEIN NARX-RELATED"/>
    <property type="match status" value="1"/>
</dbReference>
<dbReference type="EC" id="2.7.13.3" evidence="2"/>
<evidence type="ECO:0000256" key="8">
    <source>
        <dbReference type="ARBA" id="ARBA00023012"/>
    </source>
</evidence>
<dbReference type="InterPro" id="IPR036890">
    <property type="entry name" value="HATPase_C_sf"/>
</dbReference>
<dbReference type="SMART" id="SM00387">
    <property type="entry name" value="HATPase_c"/>
    <property type="match status" value="1"/>
</dbReference>
<keyword evidence="3" id="KW-0597">Phosphoprotein</keyword>
<dbReference type="SUPFAM" id="SSF55874">
    <property type="entry name" value="ATPase domain of HSP90 chaperone/DNA topoisomerase II/histidine kinase"/>
    <property type="match status" value="1"/>
</dbReference>
<dbReference type="Proteomes" id="UP000594480">
    <property type="component" value="Chromosome"/>
</dbReference>
<dbReference type="GO" id="GO:0000155">
    <property type="term" value="F:phosphorelay sensor kinase activity"/>
    <property type="evidence" value="ECO:0007669"/>
    <property type="project" value="InterPro"/>
</dbReference>
<dbReference type="Pfam" id="PF02518">
    <property type="entry name" value="HATPase_c"/>
    <property type="match status" value="1"/>
</dbReference>
<dbReference type="InterPro" id="IPR003594">
    <property type="entry name" value="HATPase_dom"/>
</dbReference>
<keyword evidence="5" id="KW-0547">Nucleotide-binding</keyword>
<reference evidence="11 12" key="1">
    <citation type="submission" date="2020-11" db="EMBL/GenBank/DDBJ databases">
        <title>Amino acid is mineralized and recycled by bacteria in oceanic microbiome.</title>
        <authorList>
            <person name="Zheng L.Y."/>
        </authorList>
    </citation>
    <scope>NUCLEOTIDE SEQUENCE [LARGE SCALE GENOMIC DNA]</scope>
    <source>
        <strain evidence="11 12">A32-1</strain>
    </source>
</reference>
<dbReference type="GO" id="GO:0005524">
    <property type="term" value="F:ATP binding"/>
    <property type="evidence" value="ECO:0007669"/>
    <property type="project" value="UniProtKB-KW"/>
</dbReference>
<proteinExistence type="predicted"/>
<evidence type="ECO:0000256" key="2">
    <source>
        <dbReference type="ARBA" id="ARBA00012438"/>
    </source>
</evidence>
<comment type="catalytic activity">
    <reaction evidence="1">
        <text>ATP + protein L-histidine = ADP + protein N-phospho-L-histidine.</text>
        <dbReference type="EC" id="2.7.13.3"/>
    </reaction>
</comment>
<dbReference type="GO" id="GO:0016020">
    <property type="term" value="C:membrane"/>
    <property type="evidence" value="ECO:0007669"/>
    <property type="project" value="InterPro"/>
</dbReference>
<keyword evidence="9" id="KW-0812">Transmembrane</keyword>
<evidence type="ECO:0000259" key="10">
    <source>
        <dbReference type="SMART" id="SM00387"/>
    </source>
</evidence>
<dbReference type="GO" id="GO:0046983">
    <property type="term" value="F:protein dimerization activity"/>
    <property type="evidence" value="ECO:0007669"/>
    <property type="project" value="InterPro"/>
</dbReference>
<name>A0A7S8RFX1_9MICO</name>
<evidence type="ECO:0000256" key="6">
    <source>
        <dbReference type="ARBA" id="ARBA00022777"/>
    </source>
</evidence>
<organism evidence="11 12">
    <name type="scientific">Microbacterium schleiferi</name>
    <dbReference type="NCBI Taxonomy" id="69362"/>
    <lineage>
        <taxon>Bacteria</taxon>
        <taxon>Bacillati</taxon>
        <taxon>Actinomycetota</taxon>
        <taxon>Actinomycetes</taxon>
        <taxon>Micrococcales</taxon>
        <taxon>Microbacteriaceae</taxon>
        <taxon>Microbacterium</taxon>
    </lineage>
</organism>
<evidence type="ECO:0000256" key="9">
    <source>
        <dbReference type="SAM" id="Phobius"/>
    </source>
</evidence>
<gene>
    <name evidence="11" type="ORF">IT882_09225</name>
</gene>
<feature type="transmembrane region" description="Helical" evidence="9">
    <location>
        <begin position="146"/>
        <end position="166"/>
    </location>
</feature>
<dbReference type="Gene3D" id="3.30.565.10">
    <property type="entry name" value="Histidine kinase-like ATPase, C-terminal domain"/>
    <property type="match status" value="1"/>
</dbReference>
<evidence type="ECO:0000256" key="5">
    <source>
        <dbReference type="ARBA" id="ARBA00022741"/>
    </source>
</evidence>
<dbReference type="CDD" id="cd16917">
    <property type="entry name" value="HATPase_UhpB-NarQ-NarX-like"/>
    <property type="match status" value="1"/>
</dbReference>
<keyword evidence="4" id="KW-0808">Transferase</keyword>
<keyword evidence="12" id="KW-1185">Reference proteome</keyword>
<feature type="domain" description="Histidine kinase/HSP90-like ATPase" evidence="10">
    <location>
        <begin position="497"/>
        <end position="586"/>
    </location>
</feature>
<evidence type="ECO:0000256" key="4">
    <source>
        <dbReference type="ARBA" id="ARBA00022679"/>
    </source>
</evidence>
<feature type="transmembrane region" description="Helical" evidence="9">
    <location>
        <begin position="88"/>
        <end position="105"/>
    </location>
</feature>
<dbReference type="EMBL" id="CP064760">
    <property type="protein sequence ID" value="QPE03536.1"/>
    <property type="molecule type" value="Genomic_DNA"/>
</dbReference>
<dbReference type="PANTHER" id="PTHR24421:SF10">
    <property type="entry name" value="NITRATE_NITRITE SENSOR PROTEIN NARQ"/>
    <property type="match status" value="1"/>
</dbReference>
<evidence type="ECO:0000256" key="3">
    <source>
        <dbReference type="ARBA" id="ARBA00022553"/>
    </source>
</evidence>
<dbReference type="AlphaFoldDB" id="A0A7S8RFX1"/>
<keyword evidence="8" id="KW-0902">Two-component regulatory system</keyword>
<keyword evidence="6 11" id="KW-0418">Kinase</keyword>
<evidence type="ECO:0000313" key="11">
    <source>
        <dbReference type="EMBL" id="QPE03536.1"/>
    </source>
</evidence>
<dbReference type="Gene3D" id="1.20.5.1930">
    <property type="match status" value="1"/>
</dbReference>
<feature type="transmembrane region" description="Helical" evidence="9">
    <location>
        <begin position="60"/>
        <end position="81"/>
    </location>
</feature>
<dbReference type="InterPro" id="IPR050482">
    <property type="entry name" value="Sensor_HK_TwoCompSys"/>
</dbReference>
<accession>A0A7S8RFX1</accession>
<keyword evidence="9" id="KW-1133">Transmembrane helix</keyword>
<feature type="transmembrane region" description="Helical" evidence="9">
    <location>
        <begin position="111"/>
        <end position="134"/>
    </location>
</feature>
<keyword evidence="9" id="KW-0472">Membrane</keyword>
<keyword evidence="7" id="KW-0067">ATP-binding</keyword>
<feature type="transmembrane region" description="Helical" evidence="9">
    <location>
        <begin position="27"/>
        <end position="48"/>
    </location>
</feature>
<feature type="transmembrane region" description="Helical" evidence="9">
    <location>
        <begin position="211"/>
        <end position="233"/>
    </location>
</feature>
<dbReference type="KEGG" id="msf:IT882_09225"/>
<evidence type="ECO:0000256" key="1">
    <source>
        <dbReference type="ARBA" id="ARBA00000085"/>
    </source>
</evidence>